<evidence type="ECO:0000313" key="1">
    <source>
        <dbReference type="EMBL" id="STD20313.1"/>
    </source>
</evidence>
<evidence type="ECO:0008006" key="3">
    <source>
        <dbReference type="Google" id="ProtNLM"/>
    </source>
</evidence>
<dbReference type="EMBL" id="UFYI01000007">
    <property type="protein sequence ID" value="STD20313.1"/>
    <property type="molecule type" value="Genomic_DNA"/>
</dbReference>
<accession>A0A376F8B6</accession>
<reference evidence="1 2" key="1">
    <citation type="submission" date="2018-06" db="EMBL/GenBank/DDBJ databases">
        <authorList>
            <consortium name="Pathogen Informatics"/>
            <person name="Doyle S."/>
        </authorList>
    </citation>
    <scope>NUCLEOTIDE SEQUENCE [LARGE SCALE GENOMIC DNA]</scope>
    <source>
        <strain evidence="1 2">NCTC12123</strain>
    </source>
</reference>
<proteinExistence type="predicted"/>
<dbReference type="InterPro" id="IPR032710">
    <property type="entry name" value="NTF2-like_dom_sf"/>
</dbReference>
<name>A0A376F8B6_ENTAS</name>
<sequence>MSTLPSVVSRFVEYYAALDSQPPSALVGLYHSNATLIDPFGEHDGIFRASALLHPSAGQRRALPFFHRYAAMQREPVCCDLGNALVASAHCRGESRSNCRDVRWWTRKAISSRHQRDYYDAGEMIYEHLPLLGWAVRGVKRRVKS</sequence>
<evidence type="ECO:0000313" key="2">
    <source>
        <dbReference type="Proteomes" id="UP000255163"/>
    </source>
</evidence>
<dbReference type="Proteomes" id="UP000255163">
    <property type="component" value="Unassembled WGS sequence"/>
</dbReference>
<protein>
    <recommendedName>
        <fullName evidence="3">Nuclear transport factor 2 family protein</fullName>
    </recommendedName>
</protein>
<dbReference type="AlphaFoldDB" id="A0A376F8B6"/>
<gene>
    <name evidence="1" type="ORF">NCTC12123_01824</name>
</gene>
<organism evidence="1 2">
    <name type="scientific">Enterobacter asburiae</name>
    <dbReference type="NCBI Taxonomy" id="61645"/>
    <lineage>
        <taxon>Bacteria</taxon>
        <taxon>Pseudomonadati</taxon>
        <taxon>Pseudomonadota</taxon>
        <taxon>Gammaproteobacteria</taxon>
        <taxon>Enterobacterales</taxon>
        <taxon>Enterobacteriaceae</taxon>
        <taxon>Enterobacter</taxon>
        <taxon>Enterobacter cloacae complex</taxon>
    </lineage>
</organism>
<dbReference type="SUPFAM" id="SSF54427">
    <property type="entry name" value="NTF2-like"/>
    <property type="match status" value="1"/>
</dbReference>